<proteinExistence type="predicted"/>
<dbReference type="AlphaFoldDB" id="A0A510JXW1"/>
<evidence type="ECO:0000313" key="2">
    <source>
        <dbReference type="Proteomes" id="UP000422644"/>
    </source>
</evidence>
<dbReference type="EMBL" id="AP019831">
    <property type="protein sequence ID" value="BBM44218.1"/>
    <property type="molecule type" value="Genomic_DNA"/>
</dbReference>
<reference evidence="1 2" key="1">
    <citation type="submission" date="2019-07" db="EMBL/GenBank/DDBJ databases">
        <title>Complete Genome Sequence of Leptotrichia trevisanii Strain JMUB3870.</title>
        <authorList>
            <person name="Watanabe S."/>
            <person name="Cui L."/>
        </authorList>
    </citation>
    <scope>NUCLEOTIDE SEQUENCE [LARGE SCALE GENOMIC DNA]</scope>
    <source>
        <strain evidence="1 2">JMUB3870</strain>
    </source>
</reference>
<organism evidence="1 2">
    <name type="scientific">Leptotrichia trevisanii</name>
    <dbReference type="NCBI Taxonomy" id="109328"/>
    <lineage>
        <taxon>Bacteria</taxon>
        <taxon>Fusobacteriati</taxon>
        <taxon>Fusobacteriota</taxon>
        <taxon>Fusobacteriia</taxon>
        <taxon>Fusobacteriales</taxon>
        <taxon>Leptotrichiaceae</taxon>
        <taxon>Leptotrichia</taxon>
    </lineage>
</organism>
<keyword evidence="2" id="KW-1185">Reference proteome</keyword>
<name>A0A510JXW1_9FUSO</name>
<dbReference type="Proteomes" id="UP000422644">
    <property type="component" value="Chromosome"/>
</dbReference>
<evidence type="ECO:0000313" key="1">
    <source>
        <dbReference type="EMBL" id="BBM44218.1"/>
    </source>
</evidence>
<protein>
    <submittedName>
        <fullName evidence="1">Uncharacterized protein</fullName>
    </submittedName>
</protein>
<dbReference type="RefSeq" id="WP_155282366.1">
    <property type="nucleotide sequence ID" value="NZ_AP019831.1"/>
</dbReference>
<gene>
    <name evidence="1" type="ORF">JMUB3870_0325</name>
</gene>
<accession>A0A510JXW1</accession>
<sequence>MVKLEFAESVFGVSFGIPVRYVRIPEVEVVSYNEKLILSESSEGEFELVVKQSPNSVNRVEVGDPIYFLEKQFKNVLSDSVPLQTGGKDNVKIPSK</sequence>